<dbReference type="OrthoDB" id="6415325at2759"/>
<dbReference type="EMBL" id="CAJPVJ010027264">
    <property type="protein sequence ID" value="CAG2179454.1"/>
    <property type="molecule type" value="Genomic_DNA"/>
</dbReference>
<evidence type="ECO:0000313" key="4">
    <source>
        <dbReference type="Proteomes" id="UP000728032"/>
    </source>
</evidence>
<evidence type="ECO:0000313" key="3">
    <source>
        <dbReference type="EMBL" id="CAD7662318.1"/>
    </source>
</evidence>
<dbReference type="Proteomes" id="UP000728032">
    <property type="component" value="Unassembled WGS sequence"/>
</dbReference>
<dbReference type="InterPro" id="IPR001370">
    <property type="entry name" value="BIR_rpt"/>
</dbReference>
<gene>
    <name evidence="3" type="ORF">ONB1V03_LOCUS18878</name>
</gene>
<dbReference type="Gene3D" id="1.10.1170.10">
    <property type="entry name" value="Inhibitor Of Apoptosis Protein (2mihbC-IAP-1), Chain A"/>
    <property type="match status" value="1"/>
</dbReference>
<reference evidence="3" key="1">
    <citation type="submission" date="2020-11" db="EMBL/GenBank/DDBJ databases">
        <authorList>
            <person name="Tran Van P."/>
        </authorList>
    </citation>
    <scope>NUCLEOTIDE SEQUENCE</scope>
</reference>
<keyword evidence="1" id="KW-0479">Metal-binding</keyword>
<dbReference type="InterPro" id="IPR051190">
    <property type="entry name" value="Baculoviral_IAP"/>
</dbReference>
<dbReference type="Pfam" id="PF00653">
    <property type="entry name" value="BIR"/>
    <property type="match status" value="1"/>
</dbReference>
<keyword evidence="2" id="KW-0862">Zinc</keyword>
<keyword evidence="4" id="KW-1185">Reference proteome</keyword>
<name>A0A7R9MLK7_9ACAR</name>
<proteinExistence type="predicted"/>
<dbReference type="AlphaFoldDB" id="A0A7R9MLK7"/>
<dbReference type="SUPFAM" id="SSF57924">
    <property type="entry name" value="Inhibitor of apoptosis (IAP) repeat"/>
    <property type="match status" value="1"/>
</dbReference>
<organism evidence="3">
    <name type="scientific">Oppiella nova</name>
    <dbReference type="NCBI Taxonomy" id="334625"/>
    <lineage>
        <taxon>Eukaryota</taxon>
        <taxon>Metazoa</taxon>
        <taxon>Ecdysozoa</taxon>
        <taxon>Arthropoda</taxon>
        <taxon>Chelicerata</taxon>
        <taxon>Arachnida</taxon>
        <taxon>Acari</taxon>
        <taxon>Acariformes</taxon>
        <taxon>Sarcoptiformes</taxon>
        <taxon>Oribatida</taxon>
        <taxon>Brachypylina</taxon>
        <taxon>Oppioidea</taxon>
        <taxon>Oppiidae</taxon>
        <taxon>Oppiella</taxon>
    </lineage>
</organism>
<dbReference type="PROSITE" id="PS50143">
    <property type="entry name" value="BIR_REPEAT_2"/>
    <property type="match status" value="1"/>
</dbReference>
<evidence type="ECO:0000256" key="1">
    <source>
        <dbReference type="ARBA" id="ARBA00022723"/>
    </source>
</evidence>
<dbReference type="SMART" id="SM00238">
    <property type="entry name" value="BIR"/>
    <property type="match status" value="1"/>
</dbReference>
<sequence>MVTEANRLTTYKGWPITAGNCTKEKMSSCGFYQCNDDSGDDCVRCFCCFKELDGWQESDDPWDEHKRNNNCYFANLGKPEATLTVREWLIVMEERQVNYVNKVYQHINDLEQKDLKDLGLDKE</sequence>
<evidence type="ECO:0000256" key="2">
    <source>
        <dbReference type="ARBA" id="ARBA00022833"/>
    </source>
</evidence>
<dbReference type="CDD" id="cd00022">
    <property type="entry name" value="BIR"/>
    <property type="match status" value="1"/>
</dbReference>
<dbReference type="PANTHER" id="PTHR46771">
    <property type="entry name" value="DETERIN"/>
    <property type="match status" value="1"/>
</dbReference>
<dbReference type="GO" id="GO:0046872">
    <property type="term" value="F:metal ion binding"/>
    <property type="evidence" value="ECO:0007669"/>
    <property type="project" value="UniProtKB-KW"/>
</dbReference>
<protein>
    <submittedName>
        <fullName evidence="3">Uncharacterized protein</fullName>
    </submittedName>
</protein>
<accession>A0A7R9MLK7</accession>
<dbReference type="EMBL" id="OC942089">
    <property type="protein sequence ID" value="CAD7662318.1"/>
    <property type="molecule type" value="Genomic_DNA"/>
</dbReference>
<dbReference type="PANTHER" id="PTHR46771:SF5">
    <property type="entry name" value="DETERIN"/>
    <property type="match status" value="1"/>
</dbReference>